<dbReference type="RefSeq" id="WP_162830966.1">
    <property type="nucleotide sequence ID" value="NZ_CP091196.1"/>
</dbReference>
<name>A0ABY4NYW6_9PSEU</name>
<feature type="coiled-coil region" evidence="4">
    <location>
        <begin position="645"/>
        <end position="672"/>
    </location>
</feature>
<dbReference type="PANTHER" id="PTHR32182:SF0">
    <property type="entry name" value="DNA REPLICATION AND REPAIR PROTEIN RECF"/>
    <property type="match status" value="1"/>
</dbReference>
<accession>A0ABY4NYW6</accession>
<keyword evidence="6" id="KW-1185">Reference proteome</keyword>
<dbReference type="Pfam" id="PF13555">
    <property type="entry name" value="AAA_29"/>
    <property type="match status" value="1"/>
</dbReference>
<dbReference type="Pfam" id="PF13558">
    <property type="entry name" value="SbcC_Walker_B"/>
    <property type="match status" value="1"/>
</dbReference>
<keyword evidence="4" id="KW-0175">Coiled coil</keyword>
<evidence type="ECO:0000256" key="2">
    <source>
        <dbReference type="ARBA" id="ARBA00023204"/>
    </source>
</evidence>
<keyword evidence="1" id="KW-0227">DNA damage</keyword>
<organism evidence="5 6">
    <name type="scientific">Amycolatopsis thermalba</name>
    <dbReference type="NCBI Taxonomy" id="944492"/>
    <lineage>
        <taxon>Bacteria</taxon>
        <taxon>Bacillati</taxon>
        <taxon>Actinomycetota</taxon>
        <taxon>Actinomycetes</taxon>
        <taxon>Pseudonocardiales</taxon>
        <taxon>Pseudonocardiaceae</taxon>
        <taxon>Amycolatopsis</taxon>
    </lineage>
</organism>
<sequence>MTTNHSERQLLRLPGTTEGATQWKVDTLQLINWGGFHGHSIVSFAPTTTLLSGASGTGKSTLLDAYIAVMMDSNIPFNGASNDATVGRARSADQRSLISYLRGKLDTSRITGGGLADQVLRGESSATWGALAVTFVDDNEHRYTVARLYHVPRAATKDSDLTRKMCIVEGTIDLSEVEPFAKDKFDKRTVEGRFPNLKMHETYGSFSQAFFTRLGIGAHGDGAKALRLLARIQAGYQVRTVDDLYKSMVIDLPGTYAAADDAVEHFKNLEDAYDAMETEGQKSEVLARIPELHRDRQEALEKARLIDTFGIHRSGDTPFTVWMLGTEDTLLETAETARRSQRAQAVKDKGEAEKRHAELTSRKIDVEADLRKNESHATLARLEAEINRLGSDLNAASAQRATFDELTARLGLTIDNEDDFTATQKQSRTFVDGFEAALEVVNARRHALQIAVYEPSKEKGELVDERDSLAHREGRMDPKLDKSRMMIAHATGIPPEDLPFVGELLDVPAEQRKWRKAIETTLFGLARVLLIDADELDRVSRVIDPLDLPHRVNYEGVHLTSYEPRDFDPAYVSGKLDYKPTRFTAWVQDRISGAGVDALCVDNAGGLGGGGRRVTVNGQTRRGRSGAHGSINAPYVIGFSKEERLAEIETRLDELEKVLGDLDRRRADVDREFTALLADKSSHEHILSTRWRSIDPDGVQREIDSREQQRKRILASDDALRTFQAELEALNTSLKDAGGKIYAAEQTIERLDADLGEIIDRKDHIVGELQRINREQAVTLTDEQSAYLDTQFAQVATVGDLSGFRAGAGRLKGRLVELEQGELGKADKATQALETAFQRYLDRWDDPNLSASIENYPSFRRILDSIVATGLHERRQEWAKRLTDWSGQDLVPLAGAFGLAIDDIRNRLEPVNKILAQLPFGAHRDRLKIDLRELNRDDIKKFKRELNTLSRADIDAFTDDQVQKWYRKLRRFMGAIRKDTAGKNNRDYFLDVRKHIEITAVSYDSHGRERSTYAALGGKSGGESQELVAFIVGAALRFQLGDETDARPGFAPVFLDEGFVKADSEFAGRAVDAWKGLGFQLIIGAPYGQFTALEPHASHFLYMAKNSRGYSSVKTLSRTERRADAQADVTEMPA</sequence>
<gene>
    <name evidence="5" type="ORF">L1857_21390</name>
</gene>
<evidence type="ECO:0000256" key="4">
    <source>
        <dbReference type="SAM" id="Coils"/>
    </source>
</evidence>
<dbReference type="Gene3D" id="3.40.1140.10">
    <property type="match status" value="1"/>
</dbReference>
<dbReference type="Proteomes" id="UP000830158">
    <property type="component" value="Chromosome"/>
</dbReference>
<dbReference type="PANTHER" id="PTHR32182">
    <property type="entry name" value="DNA REPLICATION AND REPAIR PROTEIN RECF"/>
    <property type="match status" value="1"/>
</dbReference>
<evidence type="ECO:0000313" key="5">
    <source>
        <dbReference type="EMBL" id="UQS25187.1"/>
    </source>
</evidence>
<reference evidence="5" key="1">
    <citation type="submission" date="2022-01" db="EMBL/GenBank/DDBJ databases">
        <title>PSI-footprinting approach for the identification of protein synthesis inhibitor producers.</title>
        <authorList>
            <person name="Handel F."/>
            <person name="Kulik A."/>
            <person name="Wex K.W."/>
            <person name="Berscheid A."/>
            <person name="Saur J.S."/>
            <person name="Winkler A."/>
            <person name="Wibberg D."/>
            <person name="Kalinowski J."/>
            <person name="Broetz-Oesterhelt H."/>
            <person name="Mast Y."/>
        </authorList>
    </citation>
    <scope>NUCLEOTIDE SEQUENCE</scope>
    <source>
        <strain evidence="5">KNN 49.3e</strain>
    </source>
</reference>
<keyword evidence="3" id="KW-0742">SOS response</keyword>
<protein>
    <submittedName>
        <fullName evidence="5">Uncharacterized protein</fullName>
    </submittedName>
</protein>
<evidence type="ECO:0000313" key="6">
    <source>
        <dbReference type="Proteomes" id="UP000830158"/>
    </source>
</evidence>
<dbReference type="EMBL" id="CP091196">
    <property type="protein sequence ID" value="UQS25187.1"/>
    <property type="molecule type" value="Genomic_DNA"/>
</dbReference>
<evidence type="ECO:0000256" key="1">
    <source>
        <dbReference type="ARBA" id="ARBA00022763"/>
    </source>
</evidence>
<evidence type="ECO:0000256" key="3">
    <source>
        <dbReference type="ARBA" id="ARBA00023236"/>
    </source>
</evidence>
<proteinExistence type="predicted"/>
<keyword evidence="2" id="KW-0234">DNA repair</keyword>